<accession>A0ACC5R870</accession>
<name>A0ACC5R870_9HYPH</name>
<organism evidence="1 2">
    <name type="scientific">Taklimakanibacter albus</name>
    <dbReference type="NCBI Taxonomy" id="2800327"/>
    <lineage>
        <taxon>Bacteria</taxon>
        <taxon>Pseudomonadati</taxon>
        <taxon>Pseudomonadota</taxon>
        <taxon>Alphaproteobacteria</taxon>
        <taxon>Hyphomicrobiales</taxon>
        <taxon>Aestuariivirgaceae</taxon>
        <taxon>Taklimakanibacter</taxon>
    </lineage>
</organism>
<evidence type="ECO:0000313" key="2">
    <source>
        <dbReference type="Proteomes" id="UP000616151"/>
    </source>
</evidence>
<dbReference type="EMBL" id="JAENHL010000007">
    <property type="protein sequence ID" value="MBK1868583.1"/>
    <property type="molecule type" value="Genomic_DNA"/>
</dbReference>
<sequence length="120" mass="13196">MVNIGKRLTAQWKDAVNLVLGLWLIVSPWALNFRLIEAPTWNAWTVGVVIAVAAAAALIAFNKWEEWVEAALGCWLIVSPFLLGFGTEFYATWNQIIVGAIVGALAIWSAMEPTTAHRAM</sequence>
<proteinExistence type="predicted"/>
<reference evidence="1" key="1">
    <citation type="submission" date="2021-01" db="EMBL/GenBank/DDBJ databases">
        <authorList>
            <person name="Sun Q."/>
        </authorList>
    </citation>
    <scope>NUCLEOTIDE SEQUENCE</scope>
    <source>
        <strain evidence="1">YIM B02566</strain>
    </source>
</reference>
<protein>
    <submittedName>
        <fullName evidence="1">SPW repeat protein</fullName>
    </submittedName>
</protein>
<dbReference type="Proteomes" id="UP000616151">
    <property type="component" value="Unassembled WGS sequence"/>
</dbReference>
<evidence type="ECO:0000313" key="1">
    <source>
        <dbReference type="EMBL" id="MBK1868583.1"/>
    </source>
</evidence>
<gene>
    <name evidence="1" type="ORF">JHL16_19670</name>
</gene>
<keyword evidence="2" id="KW-1185">Reference proteome</keyword>
<comment type="caution">
    <text evidence="1">The sequence shown here is derived from an EMBL/GenBank/DDBJ whole genome shotgun (WGS) entry which is preliminary data.</text>
</comment>